<dbReference type="EMBL" id="RBWE01000001">
    <property type="protein sequence ID" value="RKO68133.1"/>
    <property type="molecule type" value="Genomic_DNA"/>
</dbReference>
<sequence>MHTAGAGGVYNSEVIPASLPSVITQGDTREEAFANAREAIACYLEYGRLV</sequence>
<dbReference type="InterPro" id="IPR035069">
    <property type="entry name" value="TTHA1013/TTHA0281-like"/>
</dbReference>
<protein>
    <submittedName>
        <fullName evidence="1">Type II toxin-antitoxin system HicB family antitoxin</fullName>
    </submittedName>
</protein>
<dbReference type="SUPFAM" id="SSF143100">
    <property type="entry name" value="TTHA1013/TTHA0281-like"/>
    <property type="match status" value="1"/>
</dbReference>
<accession>A0A494WYQ2</accession>
<dbReference type="AlphaFoldDB" id="A0A494WYQ2"/>
<evidence type="ECO:0000313" key="1">
    <source>
        <dbReference type="EMBL" id="RKO68133.1"/>
    </source>
</evidence>
<evidence type="ECO:0000313" key="2">
    <source>
        <dbReference type="Proteomes" id="UP000271256"/>
    </source>
</evidence>
<keyword evidence="2" id="KW-1185">Reference proteome</keyword>
<dbReference type="Gene3D" id="3.30.160.250">
    <property type="match status" value="1"/>
</dbReference>
<proteinExistence type="predicted"/>
<name>A0A494WYQ2_9FIRM</name>
<gene>
    <name evidence="1" type="ORF">D7024_08005</name>
</gene>
<dbReference type="Proteomes" id="UP000271256">
    <property type="component" value="Unassembled WGS sequence"/>
</dbReference>
<dbReference type="OrthoDB" id="5419659at2"/>
<reference evidence="1 2" key="1">
    <citation type="submission" date="2018-10" db="EMBL/GenBank/DDBJ databases">
        <authorList>
            <person name="Grouzdev D.S."/>
            <person name="Krutkina M.S."/>
            <person name="Tourova T.P."/>
            <person name="Nazina T.N."/>
        </authorList>
    </citation>
    <scope>NUCLEOTIDE SEQUENCE [LARGE SCALE GENOMIC DNA]</scope>
    <source>
        <strain evidence="1 2">435</strain>
    </source>
</reference>
<organism evidence="1 2">
    <name type="scientific">Desulfofundulus salinus</name>
    <dbReference type="NCBI Taxonomy" id="2419843"/>
    <lineage>
        <taxon>Bacteria</taxon>
        <taxon>Bacillati</taxon>
        <taxon>Bacillota</taxon>
        <taxon>Clostridia</taxon>
        <taxon>Eubacteriales</taxon>
        <taxon>Peptococcaceae</taxon>
        <taxon>Desulfofundulus</taxon>
    </lineage>
</organism>
<comment type="caution">
    <text evidence="1">The sequence shown here is derived from an EMBL/GenBank/DDBJ whole genome shotgun (WGS) entry which is preliminary data.</text>
</comment>